<protein>
    <submittedName>
        <fullName evidence="2">Uncharacterized protein</fullName>
    </submittedName>
</protein>
<name>A0A0U4B6F1_9CAUD</name>
<accession>A0A0U4B6F1</accession>
<keyword evidence="1" id="KW-1133">Transmembrane helix</keyword>
<proteinExistence type="predicted"/>
<evidence type="ECO:0000313" key="3">
    <source>
        <dbReference type="Proteomes" id="UP000226440"/>
    </source>
</evidence>
<keyword evidence="1" id="KW-0472">Membrane</keyword>
<feature type="transmembrane region" description="Helical" evidence="1">
    <location>
        <begin position="20"/>
        <end position="39"/>
    </location>
</feature>
<dbReference type="GeneID" id="40077590"/>
<reference evidence="2 3" key="1">
    <citation type="submission" date="2015-11" db="EMBL/GenBank/DDBJ databases">
        <authorList>
            <person name="Lee I.Y."/>
            <person name="Guerrero C.A."/>
            <person name="Bowman C.A."/>
            <person name="Russell D.A."/>
            <person name="Pope W.H."/>
            <person name="Jacobs-Sera D."/>
            <person name="Hendrix R.W."/>
            <person name="Hatfull G.F."/>
        </authorList>
    </citation>
    <scope>NUCLEOTIDE SEQUENCE [LARGE SCALE GENOMIC DNA]</scope>
</reference>
<dbReference type="EMBL" id="KU160665">
    <property type="protein sequence ID" value="ALY10301.1"/>
    <property type="molecule type" value="Genomic_DNA"/>
</dbReference>
<sequence length="44" mass="4609">MAKQPPIVLTERGEYVKEIATALSLVLPIIAVAVLFVAFGGNPA</sequence>
<dbReference type="KEGG" id="vg:40077590"/>
<organism evidence="2 3">
    <name type="scientific">Arthrobacter phage Sonny</name>
    <dbReference type="NCBI Taxonomy" id="1772315"/>
    <lineage>
        <taxon>Viruses</taxon>
        <taxon>Duplodnaviria</taxon>
        <taxon>Heunggongvirae</taxon>
        <taxon>Uroviricota</taxon>
        <taxon>Caudoviricetes</taxon>
        <taxon>Berryhillviridae</taxon>
        <taxon>Marthavirus</taxon>
        <taxon>Marthavirus shade</taxon>
    </lineage>
</organism>
<evidence type="ECO:0000313" key="2">
    <source>
        <dbReference type="EMBL" id="ALY10301.1"/>
    </source>
</evidence>
<evidence type="ECO:0000256" key="1">
    <source>
        <dbReference type="SAM" id="Phobius"/>
    </source>
</evidence>
<dbReference type="Proteomes" id="UP000226440">
    <property type="component" value="Genome"/>
</dbReference>
<gene>
    <name evidence="2" type="primary">33</name>
    <name evidence="2" type="ORF">SONNY_33</name>
</gene>
<dbReference type="RefSeq" id="YP_009601743.1">
    <property type="nucleotide sequence ID" value="NC_041933.1"/>
</dbReference>
<keyword evidence="1" id="KW-0812">Transmembrane</keyword>